<sequence>MYDDTTFREPRASGTGRVVAAAVWTVLLLGLWLWGRALTDVTGPPPGPEPGGVPVSGRAFDGPPGSASGGVSDGAPGASDRSDAVRTLPAAHAPLPDSEPRRVDIDAIGVHARIVERGLDRDGAIEPPPMDTPDLVGWYGGGPAPGTEGAALLVGHLDTDTGRAVFHRLTAVGPGTRVHVARADGTVAEFTVEDVSVAERADFDPEEVYGARRDGRAELRLITCTGTFDRAAGSYTANLVVSAYLTGVRPAAGTNSGAPAPVG</sequence>
<dbReference type="RefSeq" id="WP_344321278.1">
    <property type="nucleotide sequence ID" value="NZ_BAAASZ010000012.1"/>
</dbReference>
<dbReference type="Gene3D" id="2.40.260.10">
    <property type="entry name" value="Sortase"/>
    <property type="match status" value="1"/>
</dbReference>
<comment type="caution">
    <text evidence="4">The sequence shown here is derived from an EMBL/GenBank/DDBJ whole genome shotgun (WGS) entry which is preliminary data.</text>
</comment>
<gene>
    <name evidence="4" type="ORF">GCM10010405_14650</name>
</gene>
<keyword evidence="3" id="KW-0812">Transmembrane</keyword>
<dbReference type="Pfam" id="PF04203">
    <property type="entry name" value="Sortase"/>
    <property type="match status" value="1"/>
</dbReference>
<reference evidence="5" key="1">
    <citation type="journal article" date="2019" name="Int. J. Syst. Evol. Microbiol.">
        <title>The Global Catalogue of Microorganisms (GCM) 10K type strain sequencing project: providing services to taxonomists for standard genome sequencing and annotation.</title>
        <authorList>
            <consortium name="The Broad Institute Genomics Platform"/>
            <consortium name="The Broad Institute Genome Sequencing Center for Infectious Disease"/>
            <person name="Wu L."/>
            <person name="Ma J."/>
        </authorList>
    </citation>
    <scope>NUCLEOTIDE SEQUENCE [LARGE SCALE GENOMIC DNA]</scope>
    <source>
        <strain evidence="5">JCM 6305</strain>
    </source>
</reference>
<proteinExistence type="predicted"/>
<keyword evidence="1" id="KW-0378">Hydrolase</keyword>
<dbReference type="InterPro" id="IPR005754">
    <property type="entry name" value="Sortase"/>
</dbReference>
<dbReference type="InterPro" id="IPR042001">
    <property type="entry name" value="Sortase_F"/>
</dbReference>
<evidence type="ECO:0000313" key="5">
    <source>
        <dbReference type="Proteomes" id="UP001501638"/>
    </source>
</evidence>
<protein>
    <submittedName>
        <fullName evidence="4">Class F sortase</fullName>
    </submittedName>
</protein>
<evidence type="ECO:0000313" key="4">
    <source>
        <dbReference type="EMBL" id="GAA2432739.1"/>
    </source>
</evidence>
<evidence type="ECO:0000256" key="3">
    <source>
        <dbReference type="SAM" id="Phobius"/>
    </source>
</evidence>
<keyword evidence="3" id="KW-1133">Transmembrane helix</keyword>
<organism evidence="4 5">
    <name type="scientific">Streptomyces macrosporus</name>
    <dbReference type="NCBI Taxonomy" id="44032"/>
    <lineage>
        <taxon>Bacteria</taxon>
        <taxon>Bacillati</taxon>
        <taxon>Actinomycetota</taxon>
        <taxon>Actinomycetes</taxon>
        <taxon>Kitasatosporales</taxon>
        <taxon>Streptomycetaceae</taxon>
        <taxon>Streptomyces</taxon>
    </lineage>
</organism>
<feature type="transmembrane region" description="Helical" evidence="3">
    <location>
        <begin position="18"/>
        <end position="35"/>
    </location>
</feature>
<dbReference type="Proteomes" id="UP001501638">
    <property type="component" value="Unassembled WGS sequence"/>
</dbReference>
<evidence type="ECO:0000256" key="2">
    <source>
        <dbReference type="SAM" id="MobiDB-lite"/>
    </source>
</evidence>
<dbReference type="CDD" id="cd05829">
    <property type="entry name" value="Sortase_F"/>
    <property type="match status" value="1"/>
</dbReference>
<dbReference type="InterPro" id="IPR023365">
    <property type="entry name" value="Sortase_dom-sf"/>
</dbReference>
<dbReference type="NCBIfam" id="NF033748">
    <property type="entry name" value="class_F_sortase"/>
    <property type="match status" value="1"/>
</dbReference>
<name>A0ABP5WPG3_9ACTN</name>
<keyword evidence="5" id="KW-1185">Reference proteome</keyword>
<feature type="region of interest" description="Disordered" evidence="2">
    <location>
        <begin position="43"/>
        <end position="82"/>
    </location>
</feature>
<dbReference type="EMBL" id="BAAASZ010000012">
    <property type="protein sequence ID" value="GAA2432739.1"/>
    <property type="molecule type" value="Genomic_DNA"/>
</dbReference>
<dbReference type="SUPFAM" id="SSF63817">
    <property type="entry name" value="Sortase"/>
    <property type="match status" value="1"/>
</dbReference>
<evidence type="ECO:0000256" key="1">
    <source>
        <dbReference type="ARBA" id="ARBA00022801"/>
    </source>
</evidence>
<keyword evidence="3" id="KW-0472">Membrane</keyword>
<accession>A0ABP5WPG3</accession>